<evidence type="ECO:0000313" key="1">
    <source>
        <dbReference type="EMBL" id="QDB70868.1"/>
    </source>
</evidence>
<dbReference type="KEGG" id="vg:77948053"/>
<proteinExistence type="predicted"/>
<protein>
    <submittedName>
        <fullName evidence="1">Uncharacterized protein</fullName>
    </submittedName>
</protein>
<dbReference type="RefSeq" id="YP_010671797.1">
    <property type="nucleotide sequence ID" value="NC_070971.1"/>
</dbReference>
<dbReference type="GeneID" id="77948053"/>
<evidence type="ECO:0000313" key="2">
    <source>
        <dbReference type="Proteomes" id="UP000319293"/>
    </source>
</evidence>
<sequence>MVQHEKYLLLAKRLIAKHGRPFGFEKIEVQTDPDQPWNGGTSTPVVIGPLMGVMVPFKGNDFGSSWQDWDLHKTADNIVLVAGDQNHLETFHVLTDAGQRYKVEWCQVLQPGATVLLYAFGVNR</sequence>
<keyword evidence="2" id="KW-1185">Reference proteome</keyword>
<dbReference type="Proteomes" id="UP000319293">
    <property type="component" value="Segment"/>
</dbReference>
<organism evidence="1 2">
    <name type="scientific">Pseudomonas virus PBPA162</name>
    <dbReference type="NCBI Taxonomy" id="2588096"/>
    <lineage>
        <taxon>Viruses</taxon>
        <taxon>Duplodnaviria</taxon>
        <taxon>Heunggongvirae</taxon>
        <taxon>Uroviricota</taxon>
        <taxon>Caudoviricetes</taxon>
        <taxon>Queuovirinae</taxon>
        <taxon>Iggyvirus</taxon>
        <taxon>Iggyvirus PBPA162</taxon>
    </lineage>
</organism>
<name>A0A4Y5TNC8_9CAUD</name>
<accession>A0A4Y5TNC8</accession>
<dbReference type="EMBL" id="MK816297">
    <property type="protein sequence ID" value="QDB70868.1"/>
    <property type="molecule type" value="Genomic_DNA"/>
</dbReference>
<reference evidence="1 2" key="1">
    <citation type="submission" date="2019-04" db="EMBL/GenBank/DDBJ databases">
        <title>Complete genome sequence of a novel bacteriophage, PBPA162, infecting Pseudomonas aeruginosa.</title>
        <authorList>
            <person name="Myung H."/>
            <person name="Hong H."/>
            <person name="Cho J."/>
        </authorList>
    </citation>
    <scope>NUCLEOTIDE SEQUENCE [LARGE SCALE GENOMIC DNA]</scope>
</reference>